<reference evidence="2" key="1">
    <citation type="submission" date="2018-02" db="EMBL/GenBank/DDBJ databases">
        <authorList>
            <person name="Vasarhelyi B.M."/>
            <person name="Deshmukh S."/>
            <person name="Balint B."/>
            <person name="Kukolya J."/>
        </authorList>
    </citation>
    <scope>NUCLEOTIDE SEQUENCE</scope>
    <source>
        <strain evidence="2">KB22</strain>
    </source>
</reference>
<dbReference type="EMBL" id="PRDK01000003">
    <property type="protein sequence ID" value="MBE8712816.1"/>
    <property type="molecule type" value="Genomic_DNA"/>
</dbReference>
<keyword evidence="1" id="KW-1133">Transmembrane helix</keyword>
<dbReference type="RefSeq" id="WP_196935902.1">
    <property type="nucleotide sequence ID" value="NZ_MU158698.1"/>
</dbReference>
<accession>A0A928UT26</accession>
<dbReference type="Proteomes" id="UP000616201">
    <property type="component" value="Unassembled WGS sequence"/>
</dbReference>
<comment type="caution">
    <text evidence="2">The sequence shown here is derived from an EMBL/GenBank/DDBJ whole genome shotgun (WGS) entry which is preliminary data.</text>
</comment>
<feature type="transmembrane region" description="Helical" evidence="1">
    <location>
        <begin position="12"/>
        <end position="29"/>
    </location>
</feature>
<feature type="transmembrane region" description="Helical" evidence="1">
    <location>
        <begin position="35"/>
        <end position="54"/>
    </location>
</feature>
<gene>
    <name evidence="2" type="ORF">C4F49_03880</name>
</gene>
<protein>
    <submittedName>
        <fullName evidence="2">Uncharacterized protein</fullName>
    </submittedName>
</protein>
<dbReference type="AlphaFoldDB" id="A0A928UT26"/>
<evidence type="ECO:0000313" key="3">
    <source>
        <dbReference type="Proteomes" id="UP000616201"/>
    </source>
</evidence>
<proteinExistence type="predicted"/>
<evidence type="ECO:0000313" key="2">
    <source>
        <dbReference type="EMBL" id="MBE8712816.1"/>
    </source>
</evidence>
<keyword evidence="3" id="KW-1185">Reference proteome</keyword>
<name>A0A928UT26_9SPHI</name>
<keyword evidence="1" id="KW-0472">Membrane</keyword>
<sequence>MSKTEKKQIKNSILMIAGMLCLLIGLNTVTELVKYPALIVSLASFLYMIFGFVMDATHQLSSAKKENSK</sequence>
<evidence type="ECO:0000256" key="1">
    <source>
        <dbReference type="SAM" id="Phobius"/>
    </source>
</evidence>
<organism evidence="2 3">
    <name type="scientific">Sphingobacterium hungaricum</name>
    <dbReference type="NCBI Taxonomy" id="2082723"/>
    <lineage>
        <taxon>Bacteria</taxon>
        <taxon>Pseudomonadati</taxon>
        <taxon>Bacteroidota</taxon>
        <taxon>Sphingobacteriia</taxon>
        <taxon>Sphingobacteriales</taxon>
        <taxon>Sphingobacteriaceae</taxon>
        <taxon>Sphingobacterium</taxon>
    </lineage>
</organism>
<keyword evidence="1" id="KW-0812">Transmembrane</keyword>